<evidence type="ECO:0008006" key="4">
    <source>
        <dbReference type="Google" id="ProtNLM"/>
    </source>
</evidence>
<organism evidence="2 3">
    <name type="scientific">Phaeobacter italicus</name>
    <dbReference type="NCBI Taxonomy" id="481446"/>
    <lineage>
        <taxon>Bacteria</taxon>
        <taxon>Pseudomonadati</taxon>
        <taxon>Pseudomonadota</taxon>
        <taxon>Alphaproteobacteria</taxon>
        <taxon>Rhodobacterales</taxon>
        <taxon>Roseobacteraceae</taxon>
        <taxon>Phaeobacter</taxon>
    </lineage>
</organism>
<evidence type="ECO:0000313" key="2">
    <source>
        <dbReference type="EMBL" id="CRL12625.1"/>
    </source>
</evidence>
<keyword evidence="1" id="KW-0732">Signal</keyword>
<dbReference type="RefSeq" id="WP_050674230.1">
    <property type="nucleotide sequence ID" value="NZ_CVRL01000041.1"/>
</dbReference>
<proteinExistence type="predicted"/>
<dbReference type="EMBL" id="CVRL01000041">
    <property type="protein sequence ID" value="CRL12625.1"/>
    <property type="molecule type" value="Genomic_DNA"/>
</dbReference>
<dbReference type="STRING" id="481446.NIT7645_03433"/>
<sequence>MIKHLVAGLLLAASFLSACTAPPPPEDGEVSQLADALQQMGPGIDPDEARRAAALAFAHSTDLATSYGVTTSAILHNTLVNSGVKQRGLCKHYAEDMQRRLSQEGFTTLTVLRAIAEPRNSFRIEHSSAVIAPVGGDIYNGIIIDPWRDAGDLYWSPTRADPRYDWEPRMTVLRRKHERRLASEG</sequence>
<accession>A0A0H5DJ84</accession>
<feature type="chain" id="PRO_5005217640" description="Lipoprotein" evidence="1">
    <location>
        <begin position="21"/>
        <end position="185"/>
    </location>
</feature>
<dbReference type="AlphaFoldDB" id="A0A0H5DJ84"/>
<protein>
    <recommendedName>
        <fullName evidence="4">Lipoprotein</fullName>
    </recommendedName>
</protein>
<gene>
    <name evidence="2" type="ORF">NIT7321_03504</name>
</gene>
<dbReference type="Proteomes" id="UP000043764">
    <property type="component" value="Unassembled WGS sequence"/>
</dbReference>
<keyword evidence="3" id="KW-1185">Reference proteome</keyword>
<evidence type="ECO:0000313" key="3">
    <source>
        <dbReference type="Proteomes" id="UP000043764"/>
    </source>
</evidence>
<name>A0A0H5DJ84_9RHOB</name>
<feature type="signal peptide" evidence="1">
    <location>
        <begin position="1"/>
        <end position="20"/>
    </location>
</feature>
<reference evidence="3" key="1">
    <citation type="submission" date="2015-05" db="EMBL/GenBank/DDBJ databases">
        <authorList>
            <person name="Rodrigo-Torres Lidia"/>
            <person name="Arahal R.David."/>
        </authorList>
    </citation>
    <scope>NUCLEOTIDE SEQUENCE [LARGE SCALE GENOMIC DNA]</scope>
    <source>
        <strain evidence="3">CECT 7321</strain>
    </source>
</reference>
<evidence type="ECO:0000256" key="1">
    <source>
        <dbReference type="SAM" id="SignalP"/>
    </source>
</evidence>
<dbReference type="PROSITE" id="PS51257">
    <property type="entry name" value="PROKAR_LIPOPROTEIN"/>
    <property type="match status" value="1"/>
</dbReference>